<comment type="similarity">
    <text evidence="1">Belongs to the UDP-glycosyltransferase family.</text>
</comment>
<evidence type="ECO:0000256" key="2">
    <source>
        <dbReference type="ARBA" id="ARBA00022676"/>
    </source>
</evidence>
<dbReference type="OrthoDB" id="5835829at2759"/>
<keyword evidence="5" id="KW-1185">Reference proteome</keyword>
<dbReference type="PANTHER" id="PTHR48043:SF159">
    <property type="entry name" value="EG:EG0003.4 PROTEIN-RELATED"/>
    <property type="match status" value="1"/>
</dbReference>
<name>A0A7R8YMT2_HERIL</name>
<reference evidence="4 5" key="1">
    <citation type="submission" date="2020-11" db="EMBL/GenBank/DDBJ databases">
        <authorList>
            <person name="Wallbank WR R."/>
            <person name="Pardo Diaz C."/>
            <person name="Kozak K."/>
            <person name="Martin S."/>
            <person name="Jiggins C."/>
            <person name="Moest M."/>
            <person name="Warren A I."/>
            <person name="Generalovic N T."/>
            <person name="Byers J.R.P. K."/>
            <person name="Montejo-Kovacevich G."/>
            <person name="Yen C E."/>
        </authorList>
    </citation>
    <scope>NUCLEOTIDE SEQUENCE [LARGE SCALE GENOMIC DNA]</scope>
</reference>
<dbReference type="PANTHER" id="PTHR48043">
    <property type="entry name" value="EG:EG0003.4 PROTEIN-RELATED"/>
    <property type="match status" value="1"/>
</dbReference>
<dbReference type="InterPro" id="IPR002213">
    <property type="entry name" value="UDP_glucos_trans"/>
</dbReference>
<protein>
    <submittedName>
        <fullName evidence="4">Uncharacterized protein</fullName>
    </submittedName>
</protein>
<dbReference type="Gene3D" id="3.40.50.2000">
    <property type="entry name" value="Glycogen Phosphorylase B"/>
    <property type="match status" value="1"/>
</dbReference>
<keyword evidence="3" id="KW-0808">Transferase</keyword>
<dbReference type="SUPFAM" id="SSF53756">
    <property type="entry name" value="UDP-Glycosyltransferase/glycogen phosphorylase"/>
    <property type="match status" value="1"/>
</dbReference>
<organism evidence="4 5">
    <name type="scientific">Hermetia illucens</name>
    <name type="common">Black soldier fly</name>
    <dbReference type="NCBI Taxonomy" id="343691"/>
    <lineage>
        <taxon>Eukaryota</taxon>
        <taxon>Metazoa</taxon>
        <taxon>Ecdysozoa</taxon>
        <taxon>Arthropoda</taxon>
        <taxon>Hexapoda</taxon>
        <taxon>Insecta</taxon>
        <taxon>Pterygota</taxon>
        <taxon>Neoptera</taxon>
        <taxon>Endopterygota</taxon>
        <taxon>Diptera</taxon>
        <taxon>Brachycera</taxon>
        <taxon>Stratiomyomorpha</taxon>
        <taxon>Stratiomyidae</taxon>
        <taxon>Hermetiinae</taxon>
        <taxon>Hermetia</taxon>
    </lineage>
</organism>
<gene>
    <name evidence="4" type="ORF">HERILL_LOCUS1787</name>
</gene>
<proteinExistence type="inferred from homology"/>
<evidence type="ECO:0000313" key="4">
    <source>
        <dbReference type="EMBL" id="CAD7078526.1"/>
    </source>
</evidence>
<evidence type="ECO:0000256" key="3">
    <source>
        <dbReference type="ARBA" id="ARBA00022679"/>
    </source>
</evidence>
<dbReference type="Pfam" id="PF00201">
    <property type="entry name" value="UDPGT"/>
    <property type="match status" value="1"/>
</dbReference>
<dbReference type="EMBL" id="LR899009">
    <property type="protein sequence ID" value="CAD7078526.1"/>
    <property type="molecule type" value="Genomic_DNA"/>
</dbReference>
<evidence type="ECO:0000256" key="1">
    <source>
        <dbReference type="ARBA" id="ARBA00009995"/>
    </source>
</evidence>
<dbReference type="InterPro" id="IPR050271">
    <property type="entry name" value="UDP-glycosyltransferase"/>
</dbReference>
<keyword evidence="2" id="KW-0328">Glycosyltransferase</keyword>
<dbReference type="AlphaFoldDB" id="A0A7R8YMT2"/>
<accession>A0A7R8YMT2</accession>
<dbReference type="GO" id="GO:0008194">
    <property type="term" value="F:UDP-glycosyltransferase activity"/>
    <property type="evidence" value="ECO:0007669"/>
    <property type="project" value="InterPro"/>
</dbReference>
<evidence type="ECO:0000313" key="5">
    <source>
        <dbReference type="Proteomes" id="UP000594454"/>
    </source>
</evidence>
<sequence length="263" mass="29998">MWLLKGLAMLVLVLIGLNDAYKILAIFPTLAKSHYFVGSALVRELAEKGHEVTMISPFSTKPPAKNVNDIVTTPSSELVNGFTPNFFEMKSMYIFQTFLMLYNLGATTVNATLQSKGVQELMNSKQKFDVIICEAFAIEAFLGFSHHFHAPVVACLDVWCFGVYNTTHRMTLLERVHNIITETIDHILYEWYHIPMQEKLYDQYFPDPKPDFRDITKNVSLVLLNTHFSLGRPRPYAVNMIEVGGLQVNRKPKPLPADIQRFP</sequence>
<dbReference type="InParanoid" id="A0A7R8YMT2"/>
<dbReference type="Proteomes" id="UP000594454">
    <property type="component" value="Chromosome 1"/>
</dbReference>